<dbReference type="Proteomes" id="UP000228528">
    <property type="component" value="Unassembled WGS sequence"/>
</dbReference>
<protein>
    <submittedName>
        <fullName evidence="1">Uncharacterized protein</fullName>
    </submittedName>
</protein>
<accession>A0A2M6P0F4</accession>
<comment type="caution">
    <text evidence="1">The sequence shown here is derived from an EMBL/GenBank/DDBJ whole genome shotgun (WGS) entry which is preliminary data.</text>
</comment>
<proteinExistence type="predicted"/>
<dbReference type="AlphaFoldDB" id="A0A2M6P0F4"/>
<name>A0A2M6P0F4_9BACT</name>
<organism evidence="1 2">
    <name type="scientific">Candidatus Magasanikbacteria bacterium CG10_big_fil_rev_8_21_14_0_10_38_6</name>
    <dbReference type="NCBI Taxonomy" id="1974647"/>
    <lineage>
        <taxon>Bacteria</taxon>
        <taxon>Candidatus Magasanikiibacteriota</taxon>
    </lineage>
</organism>
<sequence>MTYHHQGSHEPIFEEKRGKYIIVVAPYILTITLDSHTTTKFDEFYTTIPTSDDLKPQDVVDMFTRKVRAKVVIRRSPERIRRYTKRFKKLFGPAPKRFPIQ</sequence>
<dbReference type="EMBL" id="PFBW01000196">
    <property type="protein sequence ID" value="PIR77039.1"/>
    <property type="molecule type" value="Genomic_DNA"/>
</dbReference>
<evidence type="ECO:0000313" key="1">
    <source>
        <dbReference type="EMBL" id="PIR77039.1"/>
    </source>
</evidence>
<reference evidence="2" key="1">
    <citation type="submission" date="2017-09" db="EMBL/GenBank/DDBJ databases">
        <title>Depth-based differentiation of microbial function through sediment-hosted aquifers and enrichment of novel symbionts in the deep terrestrial subsurface.</title>
        <authorList>
            <person name="Probst A.J."/>
            <person name="Ladd B."/>
            <person name="Jarett J.K."/>
            <person name="Geller-Mcgrath D.E."/>
            <person name="Sieber C.M.K."/>
            <person name="Emerson J.B."/>
            <person name="Anantharaman K."/>
            <person name="Thomas B.C."/>
            <person name="Malmstrom R."/>
            <person name="Stieglmeier M."/>
            <person name="Klingl A."/>
            <person name="Woyke T."/>
            <person name="Ryan C.M."/>
            <person name="Banfield J.F."/>
        </authorList>
    </citation>
    <scope>NUCLEOTIDE SEQUENCE [LARGE SCALE GENOMIC DNA]</scope>
</reference>
<gene>
    <name evidence="1" type="ORF">COU30_04660</name>
</gene>
<evidence type="ECO:0000313" key="2">
    <source>
        <dbReference type="Proteomes" id="UP000228528"/>
    </source>
</evidence>